<dbReference type="EMBL" id="CAUYUJ010016482">
    <property type="protein sequence ID" value="CAK0865747.1"/>
    <property type="molecule type" value="Genomic_DNA"/>
</dbReference>
<reference evidence="1" key="1">
    <citation type="submission" date="2023-10" db="EMBL/GenBank/DDBJ databases">
        <authorList>
            <person name="Chen Y."/>
            <person name="Shah S."/>
            <person name="Dougan E. K."/>
            <person name="Thang M."/>
            <person name="Chan C."/>
        </authorList>
    </citation>
    <scope>NUCLEOTIDE SEQUENCE [LARGE SCALE GENOMIC DNA]</scope>
</reference>
<name>A0ABN9UZH5_9DINO</name>
<organism evidence="1 2">
    <name type="scientific">Prorocentrum cordatum</name>
    <dbReference type="NCBI Taxonomy" id="2364126"/>
    <lineage>
        <taxon>Eukaryota</taxon>
        <taxon>Sar</taxon>
        <taxon>Alveolata</taxon>
        <taxon>Dinophyceae</taxon>
        <taxon>Prorocentrales</taxon>
        <taxon>Prorocentraceae</taxon>
        <taxon>Prorocentrum</taxon>
    </lineage>
</organism>
<evidence type="ECO:0000313" key="2">
    <source>
        <dbReference type="Proteomes" id="UP001189429"/>
    </source>
</evidence>
<feature type="non-terminal residue" evidence="1">
    <location>
        <position position="1"/>
    </location>
</feature>
<dbReference type="Proteomes" id="UP001189429">
    <property type="component" value="Unassembled WGS sequence"/>
</dbReference>
<evidence type="ECO:0000313" key="1">
    <source>
        <dbReference type="EMBL" id="CAK0865747.1"/>
    </source>
</evidence>
<proteinExistence type="predicted"/>
<accession>A0ABN9UZH5</accession>
<keyword evidence="2" id="KW-1185">Reference proteome</keyword>
<sequence>DARLGDRCDARDCELLSDGYPECGVYWAMEAGYAYSVNCTGLSDTDLQSARSVAFRSTEARVDGKSRALCLMLSPVRDFDPCMLHRAVWDSWMPQSMLSSVLEWTSRHVQSWAQVRGPISAAFMSLLRVGWAGASISTWINAATGAVYRPLDFSPWYTKQLVRKAVLRWQFRKCADELPHLDNGFNIMQLRKWIYRGRPTASEGRDWPNLGAEGRRYARSPIVGGQWTSHRRFHNNPRYAHSEDCNLCPGQAGTLWHRHVECAYHWPQAELSAAIATLKRQADHPDIITLVERLLLVRPRVVWQPPQDEILSSVKWLLGNGAMPFHNDELFTDGSAFDLDIDYGMAGCAVVQIPLGPGWFDPGPKCAIRALGSPLMGMHQFVEGAGLLAVLILLRHSLAPITVRTDASYVVDGLLVRGPEGTCGASHSWAFL</sequence>
<comment type="caution">
    <text evidence="1">The sequence shown here is derived from an EMBL/GenBank/DDBJ whole genome shotgun (WGS) entry which is preliminary data.</text>
</comment>
<feature type="non-terminal residue" evidence="1">
    <location>
        <position position="432"/>
    </location>
</feature>
<protein>
    <submittedName>
        <fullName evidence="1">Uncharacterized protein</fullName>
    </submittedName>
</protein>
<gene>
    <name evidence="1" type="ORF">PCOR1329_LOCUS53189</name>
</gene>